<evidence type="ECO:0000256" key="6">
    <source>
        <dbReference type="SAM" id="Phobius"/>
    </source>
</evidence>
<evidence type="ECO:0000313" key="9">
    <source>
        <dbReference type="EMBL" id="TKB57537.1"/>
    </source>
</evidence>
<keyword evidence="3 6" id="KW-0812">Transmembrane</keyword>
<feature type="transmembrane region" description="Helical" evidence="6">
    <location>
        <begin position="285"/>
        <end position="307"/>
    </location>
</feature>
<dbReference type="InterPro" id="IPR051125">
    <property type="entry name" value="ABC-4/HrtB_transporter"/>
</dbReference>
<dbReference type="InterPro" id="IPR003838">
    <property type="entry name" value="ABC3_permease_C"/>
</dbReference>
<name>A0A4U1BR59_9GAMM</name>
<dbReference type="EMBL" id="SWCJ01000002">
    <property type="protein sequence ID" value="TKB57537.1"/>
    <property type="molecule type" value="Genomic_DNA"/>
</dbReference>
<dbReference type="PANTHER" id="PTHR43738:SF2">
    <property type="entry name" value="ABC TRANSPORTER PERMEASE"/>
    <property type="match status" value="1"/>
</dbReference>
<evidence type="ECO:0000256" key="4">
    <source>
        <dbReference type="ARBA" id="ARBA00022989"/>
    </source>
</evidence>
<evidence type="ECO:0000256" key="2">
    <source>
        <dbReference type="ARBA" id="ARBA00022475"/>
    </source>
</evidence>
<comment type="caution">
    <text evidence="9">The sequence shown here is derived from an EMBL/GenBank/DDBJ whole genome shotgun (WGS) entry which is preliminary data.</text>
</comment>
<feature type="transmembrane region" description="Helical" evidence="6">
    <location>
        <begin position="380"/>
        <end position="403"/>
    </location>
</feature>
<feature type="transmembrane region" description="Helical" evidence="6">
    <location>
        <begin position="327"/>
        <end position="360"/>
    </location>
</feature>
<dbReference type="Proteomes" id="UP000305675">
    <property type="component" value="Unassembled WGS sequence"/>
</dbReference>
<keyword evidence="2" id="KW-1003">Cell membrane</keyword>
<keyword evidence="5 6" id="KW-0472">Membrane</keyword>
<evidence type="ECO:0000256" key="3">
    <source>
        <dbReference type="ARBA" id="ARBA00022692"/>
    </source>
</evidence>
<reference evidence="9 10" key="1">
    <citation type="submission" date="2019-04" db="EMBL/GenBank/DDBJ databases">
        <authorList>
            <person name="Hwang J.C."/>
        </authorList>
    </citation>
    <scope>NUCLEOTIDE SEQUENCE [LARGE SCALE GENOMIC DNA]</scope>
    <source>
        <strain evidence="9 10">IMCC35002</strain>
    </source>
</reference>
<evidence type="ECO:0000256" key="5">
    <source>
        <dbReference type="ARBA" id="ARBA00023136"/>
    </source>
</evidence>
<organism evidence="9 10">
    <name type="scientific">Ferrimonas aestuarii</name>
    <dbReference type="NCBI Taxonomy" id="2569539"/>
    <lineage>
        <taxon>Bacteria</taxon>
        <taxon>Pseudomonadati</taxon>
        <taxon>Pseudomonadota</taxon>
        <taxon>Gammaproteobacteria</taxon>
        <taxon>Alteromonadales</taxon>
        <taxon>Ferrimonadaceae</taxon>
        <taxon>Ferrimonas</taxon>
    </lineage>
</organism>
<feature type="domain" description="ABC3 transporter permease C-terminal" evidence="7">
    <location>
        <begin position="288"/>
        <end position="405"/>
    </location>
</feature>
<dbReference type="AlphaFoldDB" id="A0A4U1BR59"/>
<comment type="subcellular location">
    <subcellularLocation>
        <location evidence="1">Cell membrane</location>
        <topology evidence="1">Multi-pass membrane protein</topology>
    </subcellularLocation>
</comment>
<dbReference type="PANTHER" id="PTHR43738">
    <property type="entry name" value="ABC TRANSPORTER, MEMBRANE PROTEIN"/>
    <property type="match status" value="1"/>
</dbReference>
<evidence type="ECO:0000259" key="7">
    <source>
        <dbReference type="Pfam" id="PF02687"/>
    </source>
</evidence>
<dbReference type="InterPro" id="IPR025857">
    <property type="entry name" value="MacB_PCD"/>
</dbReference>
<keyword evidence="4 6" id="KW-1133">Transmembrane helix</keyword>
<dbReference type="RefSeq" id="WP_136862182.1">
    <property type="nucleotide sequence ID" value="NZ_SWCJ01000002.1"/>
</dbReference>
<evidence type="ECO:0000256" key="1">
    <source>
        <dbReference type="ARBA" id="ARBA00004651"/>
    </source>
</evidence>
<sequence>MILKLALKSLMNRKTSVLLTLFSIVVSLSLLITVEHVRSEAKSSFNRTVSSVDLIVGARTGQLNLLLYSIFRIGNATNNVSWQSYQTIAKHRDVTWSIPLSLGDSHKGYRVLGTNQDYFEFYRYGDKRQLAFSDGRAFASPFGAVIGAEVAKALNYKVGKRITLSHGVGQVSFSEHDNAPFEVVGILKPTGTPVDQTIHVTLEGIEAVHMPPSRLKQLQQAVAQGKPVTVEPASITAFMLGLKSKMSVFKVQRGINQYKKEPLMAVLPGVALIDLWSMISSVENILRIISLCVFVSAILGLTTMLLASMQERQREIAVLRAIGAGPWVLFGLIQLEAILVTLTAIGLSLALVTGLFAAASDVLAAHYGVFISSNVLSPTQFIQLAAALAVTILVALIPSINAYRKALHVSLSGR</sequence>
<dbReference type="Pfam" id="PF02687">
    <property type="entry name" value="FtsX"/>
    <property type="match status" value="1"/>
</dbReference>
<evidence type="ECO:0000313" key="10">
    <source>
        <dbReference type="Proteomes" id="UP000305675"/>
    </source>
</evidence>
<evidence type="ECO:0000259" key="8">
    <source>
        <dbReference type="Pfam" id="PF12704"/>
    </source>
</evidence>
<feature type="transmembrane region" description="Helical" evidence="6">
    <location>
        <begin position="15"/>
        <end position="34"/>
    </location>
</feature>
<proteinExistence type="predicted"/>
<dbReference type="OrthoDB" id="9784014at2"/>
<feature type="domain" description="MacB-like periplasmic core" evidence="8">
    <location>
        <begin position="18"/>
        <end position="205"/>
    </location>
</feature>
<keyword evidence="10" id="KW-1185">Reference proteome</keyword>
<accession>A0A4U1BR59</accession>
<dbReference type="GO" id="GO:0005886">
    <property type="term" value="C:plasma membrane"/>
    <property type="evidence" value="ECO:0007669"/>
    <property type="project" value="UniProtKB-SubCell"/>
</dbReference>
<gene>
    <name evidence="9" type="ORF">FCL42_04495</name>
</gene>
<dbReference type="Pfam" id="PF12704">
    <property type="entry name" value="MacB_PCD"/>
    <property type="match status" value="1"/>
</dbReference>
<protein>
    <submittedName>
        <fullName evidence="9">ABC transporter permease</fullName>
    </submittedName>
</protein>